<evidence type="ECO:0000256" key="7">
    <source>
        <dbReference type="ARBA" id="ARBA00022803"/>
    </source>
</evidence>
<comment type="caution">
    <text evidence="11">The sequence shown here is derived from an EMBL/GenBank/DDBJ whole genome shotgun (WGS) entry which is preliminary data.</text>
</comment>
<gene>
    <name evidence="11" type="ORF">AB1Y20_022970</name>
</gene>
<evidence type="ECO:0000256" key="10">
    <source>
        <dbReference type="PROSITE-ProRule" id="PRU00339"/>
    </source>
</evidence>
<dbReference type="InterPro" id="IPR011990">
    <property type="entry name" value="TPR-like_helical_dom_sf"/>
</dbReference>
<evidence type="ECO:0000256" key="6">
    <source>
        <dbReference type="ARBA" id="ARBA00022737"/>
    </source>
</evidence>
<reference evidence="11 12" key="1">
    <citation type="journal article" date="2024" name="Science">
        <title>Giant polyketide synthase enzymes in the biosynthesis of giant marine polyether toxins.</title>
        <authorList>
            <person name="Fallon T.R."/>
            <person name="Shende V.V."/>
            <person name="Wierzbicki I.H."/>
            <person name="Pendleton A.L."/>
            <person name="Watervoot N.F."/>
            <person name="Auber R.P."/>
            <person name="Gonzalez D.J."/>
            <person name="Wisecaver J.H."/>
            <person name="Moore B.S."/>
        </authorList>
    </citation>
    <scope>NUCLEOTIDE SEQUENCE [LARGE SCALE GENOMIC DNA]</scope>
    <source>
        <strain evidence="11 12">12B1</strain>
    </source>
</reference>
<dbReference type="AlphaFoldDB" id="A0AB34JES7"/>
<organism evidence="11 12">
    <name type="scientific">Prymnesium parvum</name>
    <name type="common">Toxic golden alga</name>
    <dbReference type="NCBI Taxonomy" id="97485"/>
    <lineage>
        <taxon>Eukaryota</taxon>
        <taxon>Haptista</taxon>
        <taxon>Haptophyta</taxon>
        <taxon>Prymnesiophyceae</taxon>
        <taxon>Prymnesiales</taxon>
        <taxon>Prymnesiaceae</taxon>
        <taxon>Prymnesium</taxon>
    </lineage>
</organism>
<evidence type="ECO:0000313" key="12">
    <source>
        <dbReference type="Proteomes" id="UP001515480"/>
    </source>
</evidence>
<evidence type="ECO:0000256" key="2">
    <source>
        <dbReference type="ARBA" id="ARBA00004496"/>
    </source>
</evidence>
<keyword evidence="5" id="KW-0597">Phosphoprotein</keyword>
<evidence type="ECO:0000256" key="9">
    <source>
        <dbReference type="ARBA" id="ARBA00023235"/>
    </source>
</evidence>
<dbReference type="PANTHER" id="PTHR46512">
    <property type="entry name" value="PEPTIDYLPROLYL ISOMERASE"/>
    <property type="match status" value="1"/>
</dbReference>
<accession>A0AB34JES7</accession>
<evidence type="ECO:0000313" key="11">
    <source>
        <dbReference type="EMBL" id="KAL1519448.1"/>
    </source>
</evidence>
<keyword evidence="9" id="KW-0413">Isomerase</keyword>
<evidence type="ECO:0000256" key="1">
    <source>
        <dbReference type="ARBA" id="ARBA00000971"/>
    </source>
</evidence>
<dbReference type="SUPFAM" id="SSF48452">
    <property type="entry name" value="TPR-like"/>
    <property type="match status" value="2"/>
</dbReference>
<evidence type="ECO:0000256" key="5">
    <source>
        <dbReference type="ARBA" id="ARBA00022553"/>
    </source>
</evidence>
<dbReference type="Pfam" id="PF07719">
    <property type="entry name" value="TPR_2"/>
    <property type="match status" value="1"/>
</dbReference>
<dbReference type="EC" id="5.2.1.8" evidence="3"/>
<keyword evidence="12" id="KW-1185">Reference proteome</keyword>
<dbReference type="EMBL" id="JBGBPQ010000009">
    <property type="protein sequence ID" value="KAL1519448.1"/>
    <property type="molecule type" value="Genomic_DNA"/>
</dbReference>
<dbReference type="SMART" id="SM00028">
    <property type="entry name" value="TPR"/>
    <property type="match status" value="8"/>
</dbReference>
<dbReference type="PANTHER" id="PTHR46512:SF9">
    <property type="entry name" value="PEPTIDYLPROLYL ISOMERASE"/>
    <property type="match status" value="1"/>
</dbReference>
<protein>
    <recommendedName>
        <fullName evidence="3">peptidylprolyl isomerase</fullName>
        <ecNumber evidence="3">5.2.1.8</ecNumber>
    </recommendedName>
</protein>
<keyword evidence="6" id="KW-0677">Repeat</keyword>
<comment type="catalytic activity">
    <reaction evidence="1">
        <text>[protein]-peptidylproline (omega=180) = [protein]-peptidylproline (omega=0)</text>
        <dbReference type="Rhea" id="RHEA:16237"/>
        <dbReference type="Rhea" id="RHEA-COMP:10747"/>
        <dbReference type="Rhea" id="RHEA-COMP:10748"/>
        <dbReference type="ChEBI" id="CHEBI:83833"/>
        <dbReference type="ChEBI" id="CHEBI:83834"/>
        <dbReference type="EC" id="5.2.1.8"/>
    </reaction>
</comment>
<keyword evidence="8" id="KW-0697">Rotamase</keyword>
<sequence length="643" mass="68769">MALERATLARERGNDFFKENKHAEANQQYAEAIALLQEASSPSADAAALREALHKCRLNRAACLLKLQGYSAAGQEATLVLKEDPSNAKAHYRQAQALEAIGDLERAKAAFAEAIKLNPSWREPRAELEALRSRCKENPRLAQGLQDMMLVETRGFQSLNHADLKTSRKQMELLLKDARQLKATHWETRALLALALLCEEEAECEAASDYLLAARRHIDASNDRLAEVYFLQSSAVVLLDQGNAEEARARLEQGLLLADEMCETGLANRIVGNLATAHLKCGDMGRALEYGAQALQCAKDKGDANFEAICSAIVGQAHRTRGNAAAARPLLERAISIAASLGNAHTLGHALVQLGLLLVNDGSNPAEMETGFMHLKRAVEISSENGLLRTACDDVHDLHVAQLRLKRTLRDESLAALEAALAQAKDIGYRDAQVRLYTAIGMGRMLPGVGDSATSEDLTLAEAALRQGLEVAQKVGDASAAALLHEHLSKLYLLQAERLNAAEADAARERALTHAQTACDAPAASAADKARRLTQSAVARLLAHRAAADPLAAAEAARAQLEVACQLAADAAQEARAAIAMSAALETLGRSGESLAALERAAALDTRLPSASYERYLLASAECKAEGDAEGAIANLKAALKQL</sequence>
<dbReference type="Proteomes" id="UP001515480">
    <property type="component" value="Unassembled WGS sequence"/>
</dbReference>
<dbReference type="InterPro" id="IPR019734">
    <property type="entry name" value="TPR_rpt"/>
</dbReference>
<keyword evidence="7 10" id="KW-0802">TPR repeat</keyword>
<keyword evidence="4" id="KW-0963">Cytoplasm</keyword>
<dbReference type="Gene3D" id="1.25.40.10">
    <property type="entry name" value="Tetratricopeptide repeat domain"/>
    <property type="match status" value="2"/>
</dbReference>
<name>A0AB34JES7_PRYPA</name>
<dbReference type="GO" id="GO:0005737">
    <property type="term" value="C:cytoplasm"/>
    <property type="evidence" value="ECO:0007669"/>
    <property type="project" value="UniProtKB-SubCell"/>
</dbReference>
<dbReference type="InterPro" id="IPR050754">
    <property type="entry name" value="FKBP4/5/8-like"/>
</dbReference>
<evidence type="ECO:0000256" key="8">
    <source>
        <dbReference type="ARBA" id="ARBA00023110"/>
    </source>
</evidence>
<evidence type="ECO:0000256" key="3">
    <source>
        <dbReference type="ARBA" id="ARBA00013194"/>
    </source>
</evidence>
<dbReference type="GO" id="GO:0003755">
    <property type="term" value="F:peptidyl-prolyl cis-trans isomerase activity"/>
    <property type="evidence" value="ECO:0007669"/>
    <property type="project" value="UniProtKB-EC"/>
</dbReference>
<evidence type="ECO:0000256" key="4">
    <source>
        <dbReference type="ARBA" id="ARBA00022490"/>
    </source>
</evidence>
<comment type="subcellular location">
    <subcellularLocation>
        <location evidence="2">Cytoplasm</location>
    </subcellularLocation>
</comment>
<feature type="repeat" description="TPR" evidence="10">
    <location>
        <begin position="88"/>
        <end position="121"/>
    </location>
</feature>
<dbReference type="PROSITE" id="PS50005">
    <property type="entry name" value="TPR"/>
    <property type="match status" value="1"/>
</dbReference>
<dbReference type="InterPro" id="IPR013105">
    <property type="entry name" value="TPR_2"/>
</dbReference>
<proteinExistence type="predicted"/>